<comment type="caution">
    <text evidence="2">The sequence shown here is derived from an EMBL/GenBank/DDBJ whole genome shotgun (WGS) entry which is preliminary data.</text>
</comment>
<dbReference type="InterPro" id="IPR009500">
    <property type="entry name" value="DUF1118"/>
</dbReference>
<proteinExistence type="predicted"/>
<name>A0AAW1P2V1_9CHLO</name>
<reference evidence="2 3" key="1">
    <citation type="journal article" date="2024" name="Nat. Commun.">
        <title>Phylogenomics reveals the evolutionary origins of lichenization in chlorophyte algae.</title>
        <authorList>
            <person name="Puginier C."/>
            <person name="Libourel C."/>
            <person name="Otte J."/>
            <person name="Skaloud P."/>
            <person name="Haon M."/>
            <person name="Grisel S."/>
            <person name="Petersen M."/>
            <person name="Berrin J.G."/>
            <person name="Delaux P.M."/>
            <person name="Dal Grande F."/>
            <person name="Keller J."/>
        </authorList>
    </citation>
    <scope>NUCLEOTIDE SEQUENCE [LARGE SCALE GENOMIC DNA]</scope>
    <source>
        <strain evidence="2 3">SAG 2036</strain>
    </source>
</reference>
<keyword evidence="3" id="KW-1185">Reference proteome</keyword>
<keyword evidence="1" id="KW-0472">Membrane</keyword>
<evidence type="ECO:0000256" key="1">
    <source>
        <dbReference type="SAM" id="Phobius"/>
    </source>
</evidence>
<evidence type="ECO:0000313" key="3">
    <source>
        <dbReference type="Proteomes" id="UP001465755"/>
    </source>
</evidence>
<dbReference type="AlphaFoldDB" id="A0AAW1P2V1"/>
<accession>A0AAW1P2V1</accession>
<dbReference type="EMBL" id="JALJOQ010000066">
    <property type="protein sequence ID" value="KAK9802820.1"/>
    <property type="molecule type" value="Genomic_DNA"/>
</dbReference>
<gene>
    <name evidence="2" type="ORF">WJX73_001926</name>
</gene>
<dbReference type="Proteomes" id="UP001465755">
    <property type="component" value="Unassembled WGS sequence"/>
</dbReference>
<feature type="transmembrane region" description="Helical" evidence="1">
    <location>
        <begin position="132"/>
        <end position="150"/>
    </location>
</feature>
<keyword evidence="1" id="KW-1133">Transmembrane helix</keyword>
<keyword evidence="1" id="KW-0812">Transmembrane</keyword>
<feature type="transmembrane region" description="Helical" evidence="1">
    <location>
        <begin position="162"/>
        <end position="182"/>
    </location>
</feature>
<organism evidence="2 3">
    <name type="scientific">Symbiochloris irregularis</name>
    <dbReference type="NCBI Taxonomy" id="706552"/>
    <lineage>
        <taxon>Eukaryota</taxon>
        <taxon>Viridiplantae</taxon>
        <taxon>Chlorophyta</taxon>
        <taxon>core chlorophytes</taxon>
        <taxon>Trebouxiophyceae</taxon>
        <taxon>Trebouxiales</taxon>
        <taxon>Trebouxiaceae</taxon>
        <taxon>Symbiochloris</taxon>
    </lineage>
</organism>
<evidence type="ECO:0000313" key="2">
    <source>
        <dbReference type="EMBL" id="KAK9802820.1"/>
    </source>
</evidence>
<sequence>MAGRHALAGPRELQGTILLSPQYRSHRTASRSTRCMVTKREDLYDKDWKKGYFGTGYFVEGTRPTKEQYSYLRQLEKKKVLSGVEKAGLLSKLERAGLTLSKIEDWKLLSTAESLGALSLLERALETEPGTIASLSIPPLIASIAILTLVPDDNPALAAVKYSAAAVLLGSTGAFIAGAFLLSSLSDE</sequence>
<protein>
    <submittedName>
        <fullName evidence="2">Uncharacterized protein</fullName>
    </submittedName>
</protein>
<dbReference type="Pfam" id="PF06549">
    <property type="entry name" value="DUF1118"/>
    <property type="match status" value="1"/>
</dbReference>